<gene>
    <name evidence="2" type="ORF">NDES1114_LOCUS19346</name>
</gene>
<organism evidence="2">
    <name type="scientific">Neobodo designis</name>
    <name type="common">Flagellated protozoan</name>
    <name type="synonym">Bodo designis</name>
    <dbReference type="NCBI Taxonomy" id="312471"/>
    <lineage>
        <taxon>Eukaryota</taxon>
        <taxon>Discoba</taxon>
        <taxon>Euglenozoa</taxon>
        <taxon>Kinetoplastea</taxon>
        <taxon>Metakinetoplastina</taxon>
        <taxon>Neobodonida</taxon>
        <taxon>Neobodo</taxon>
    </lineage>
</organism>
<protein>
    <submittedName>
        <fullName evidence="2">Uncharacterized protein</fullName>
    </submittedName>
</protein>
<accession>A0A7S1M956</accession>
<feature type="region of interest" description="Disordered" evidence="1">
    <location>
        <begin position="1"/>
        <end position="26"/>
    </location>
</feature>
<dbReference type="EMBL" id="HBGF01029177">
    <property type="protein sequence ID" value="CAD9124923.1"/>
    <property type="molecule type" value="Transcribed_RNA"/>
</dbReference>
<feature type="compositionally biased region" description="Low complexity" evidence="1">
    <location>
        <begin position="106"/>
        <end position="116"/>
    </location>
</feature>
<evidence type="ECO:0000313" key="2">
    <source>
        <dbReference type="EMBL" id="CAD9124923.1"/>
    </source>
</evidence>
<dbReference type="AlphaFoldDB" id="A0A7S1M956"/>
<sequence>MRAARQMLLQHATAPSHQNSSRNDDADRIASVSTEYLPGPANESGSNSSGFVTRVRAVNVFARPAAVAARPFVHAPSFSGDGEGAAGHALAGQRCSIALPPPRHATPPAATPTGGDATPLHTEADAAPHVLPMPMIFGHLDDDDDDDTITKASTCSFTSDGAGEFAAPIVPDPTPFTAVVKRTTMTRAEALARVATLASANASLRSALASLSTRPQGR</sequence>
<reference evidence="2" key="1">
    <citation type="submission" date="2021-01" db="EMBL/GenBank/DDBJ databases">
        <authorList>
            <person name="Corre E."/>
            <person name="Pelletier E."/>
            <person name="Niang G."/>
            <person name="Scheremetjew M."/>
            <person name="Finn R."/>
            <person name="Kale V."/>
            <person name="Holt S."/>
            <person name="Cochrane G."/>
            <person name="Meng A."/>
            <person name="Brown T."/>
            <person name="Cohen L."/>
        </authorList>
    </citation>
    <scope>NUCLEOTIDE SEQUENCE</scope>
    <source>
        <strain evidence="2">CCAP 1951/1</strain>
    </source>
</reference>
<name>A0A7S1M956_NEODS</name>
<feature type="region of interest" description="Disordered" evidence="1">
    <location>
        <begin position="97"/>
        <end position="116"/>
    </location>
</feature>
<proteinExistence type="predicted"/>
<evidence type="ECO:0000256" key="1">
    <source>
        <dbReference type="SAM" id="MobiDB-lite"/>
    </source>
</evidence>